<comment type="similarity">
    <text evidence="1 6">Belongs to the thioredoxin family.</text>
</comment>
<name>A0ABP8GVV3_9BURK</name>
<keyword evidence="3" id="KW-0249">Electron transport</keyword>
<evidence type="ECO:0000313" key="8">
    <source>
        <dbReference type="EMBL" id="GAA4330703.1"/>
    </source>
</evidence>
<evidence type="ECO:0000259" key="7">
    <source>
        <dbReference type="PROSITE" id="PS51352"/>
    </source>
</evidence>
<dbReference type="PROSITE" id="PS00194">
    <property type="entry name" value="THIOREDOXIN_1"/>
    <property type="match status" value="1"/>
</dbReference>
<dbReference type="CDD" id="cd02947">
    <property type="entry name" value="TRX_family"/>
    <property type="match status" value="1"/>
</dbReference>
<dbReference type="InterPro" id="IPR013766">
    <property type="entry name" value="Thioredoxin_domain"/>
</dbReference>
<evidence type="ECO:0000256" key="6">
    <source>
        <dbReference type="PIRNR" id="PIRNR000077"/>
    </source>
</evidence>
<evidence type="ECO:0000256" key="4">
    <source>
        <dbReference type="ARBA" id="ARBA00023157"/>
    </source>
</evidence>
<keyword evidence="4" id="KW-1015">Disulfide bond</keyword>
<dbReference type="InterPro" id="IPR036249">
    <property type="entry name" value="Thioredoxin-like_sf"/>
</dbReference>
<dbReference type="PROSITE" id="PS51352">
    <property type="entry name" value="THIOREDOXIN_2"/>
    <property type="match status" value="1"/>
</dbReference>
<reference evidence="9" key="1">
    <citation type="journal article" date="2019" name="Int. J. Syst. Evol. Microbiol.">
        <title>The Global Catalogue of Microorganisms (GCM) 10K type strain sequencing project: providing services to taxonomists for standard genome sequencing and annotation.</title>
        <authorList>
            <consortium name="The Broad Institute Genomics Platform"/>
            <consortium name="The Broad Institute Genome Sequencing Center for Infectious Disease"/>
            <person name="Wu L."/>
            <person name="Ma J."/>
        </authorList>
    </citation>
    <scope>NUCLEOTIDE SEQUENCE [LARGE SCALE GENOMIC DNA]</scope>
    <source>
        <strain evidence="9">JCM 17804</strain>
    </source>
</reference>
<sequence>MAEAITPTGAGSADLDALLARQAGPVLVDCYSPGCGPCAALAPVLDELSHEFEGQLAIEKVDVAAQPEVAMRFGIRSVPTLLLFQDGKLKASRTGGASRAQLLTWLSAQHAF</sequence>
<evidence type="ECO:0000256" key="3">
    <source>
        <dbReference type="ARBA" id="ARBA00022982"/>
    </source>
</evidence>
<dbReference type="RefSeq" id="WP_345535605.1">
    <property type="nucleotide sequence ID" value="NZ_BAABGJ010000002.1"/>
</dbReference>
<dbReference type="SUPFAM" id="SSF52833">
    <property type="entry name" value="Thioredoxin-like"/>
    <property type="match status" value="1"/>
</dbReference>
<dbReference type="InterPro" id="IPR005746">
    <property type="entry name" value="Thioredoxin"/>
</dbReference>
<evidence type="ECO:0000256" key="2">
    <source>
        <dbReference type="ARBA" id="ARBA00022448"/>
    </source>
</evidence>
<keyword evidence="5" id="KW-0676">Redox-active center</keyword>
<dbReference type="PANTHER" id="PTHR45663:SF11">
    <property type="entry name" value="GEO12009P1"/>
    <property type="match status" value="1"/>
</dbReference>
<dbReference type="PANTHER" id="PTHR45663">
    <property type="entry name" value="GEO12009P1"/>
    <property type="match status" value="1"/>
</dbReference>
<dbReference type="Gene3D" id="3.40.30.10">
    <property type="entry name" value="Glutaredoxin"/>
    <property type="match status" value="1"/>
</dbReference>
<accession>A0ABP8GVV3</accession>
<evidence type="ECO:0000256" key="5">
    <source>
        <dbReference type="ARBA" id="ARBA00023284"/>
    </source>
</evidence>
<protein>
    <recommendedName>
        <fullName evidence="6">Thioredoxin</fullName>
    </recommendedName>
</protein>
<evidence type="ECO:0000313" key="9">
    <source>
        <dbReference type="Proteomes" id="UP001500975"/>
    </source>
</evidence>
<evidence type="ECO:0000256" key="1">
    <source>
        <dbReference type="ARBA" id="ARBA00008987"/>
    </source>
</evidence>
<dbReference type="InterPro" id="IPR017937">
    <property type="entry name" value="Thioredoxin_CS"/>
</dbReference>
<proteinExistence type="inferred from homology"/>
<comment type="caution">
    <text evidence="8">The sequence shown here is derived from an EMBL/GenBank/DDBJ whole genome shotgun (WGS) entry which is preliminary data.</text>
</comment>
<dbReference type="Pfam" id="PF00085">
    <property type="entry name" value="Thioredoxin"/>
    <property type="match status" value="1"/>
</dbReference>
<dbReference type="PIRSF" id="PIRSF000077">
    <property type="entry name" value="Thioredoxin"/>
    <property type="match status" value="1"/>
</dbReference>
<keyword evidence="9" id="KW-1185">Reference proteome</keyword>
<organism evidence="8 9">
    <name type="scientific">Variovorax defluvii</name>
    <dbReference type="NCBI Taxonomy" id="913761"/>
    <lineage>
        <taxon>Bacteria</taxon>
        <taxon>Pseudomonadati</taxon>
        <taxon>Pseudomonadota</taxon>
        <taxon>Betaproteobacteria</taxon>
        <taxon>Burkholderiales</taxon>
        <taxon>Comamonadaceae</taxon>
        <taxon>Variovorax</taxon>
    </lineage>
</organism>
<gene>
    <name evidence="8" type="primary">trxA_1</name>
    <name evidence="8" type="ORF">GCM10023165_04580</name>
</gene>
<keyword evidence="2" id="KW-0813">Transport</keyword>
<dbReference type="EMBL" id="BAABGJ010000002">
    <property type="protein sequence ID" value="GAA4330703.1"/>
    <property type="molecule type" value="Genomic_DNA"/>
</dbReference>
<dbReference type="Proteomes" id="UP001500975">
    <property type="component" value="Unassembled WGS sequence"/>
</dbReference>
<feature type="domain" description="Thioredoxin" evidence="7">
    <location>
        <begin position="1"/>
        <end position="111"/>
    </location>
</feature>